<protein>
    <recommendedName>
        <fullName evidence="3">Regulator of septum formation</fullName>
    </recommendedName>
</protein>
<organism evidence="1 2">
    <name type="scientific">Actinocorallia longicatena</name>
    <dbReference type="NCBI Taxonomy" id="111803"/>
    <lineage>
        <taxon>Bacteria</taxon>
        <taxon>Bacillati</taxon>
        <taxon>Actinomycetota</taxon>
        <taxon>Actinomycetes</taxon>
        <taxon>Streptosporangiales</taxon>
        <taxon>Thermomonosporaceae</taxon>
        <taxon>Actinocorallia</taxon>
    </lineage>
</organism>
<sequence length="174" mass="18423">MGCLGIAGLIVVGIVIKVALSLGGNAAVKGLDGLDDPDRDKDKGITKAGQFDPMSLRVGDCYKNTLGQGDTSQTVREVKAIPCAQPHNAEVFAEFTMTGSYPLSKTILDRCQSKGKAWAQKNPASYRALEKRDPNFGIAYFSNDAVGWKSSGSNRVLCSIVASTSDLGPKLPTL</sequence>
<gene>
    <name evidence="1" type="ORF">GCM10010468_72160</name>
</gene>
<evidence type="ECO:0008006" key="3">
    <source>
        <dbReference type="Google" id="ProtNLM"/>
    </source>
</evidence>
<proteinExistence type="predicted"/>
<evidence type="ECO:0000313" key="1">
    <source>
        <dbReference type="EMBL" id="GAA3237329.1"/>
    </source>
</evidence>
<evidence type="ECO:0000313" key="2">
    <source>
        <dbReference type="Proteomes" id="UP001501237"/>
    </source>
</evidence>
<comment type="caution">
    <text evidence="1">The sequence shown here is derived from an EMBL/GenBank/DDBJ whole genome shotgun (WGS) entry which is preliminary data.</text>
</comment>
<dbReference type="Proteomes" id="UP001501237">
    <property type="component" value="Unassembled WGS sequence"/>
</dbReference>
<dbReference type="EMBL" id="BAAAUV010000032">
    <property type="protein sequence ID" value="GAA3237329.1"/>
    <property type="molecule type" value="Genomic_DNA"/>
</dbReference>
<reference evidence="2" key="1">
    <citation type="journal article" date="2019" name="Int. J. Syst. Evol. Microbiol.">
        <title>The Global Catalogue of Microorganisms (GCM) 10K type strain sequencing project: providing services to taxonomists for standard genome sequencing and annotation.</title>
        <authorList>
            <consortium name="The Broad Institute Genomics Platform"/>
            <consortium name="The Broad Institute Genome Sequencing Center for Infectious Disease"/>
            <person name="Wu L."/>
            <person name="Ma J."/>
        </authorList>
    </citation>
    <scope>NUCLEOTIDE SEQUENCE [LARGE SCALE GENOMIC DNA]</scope>
    <source>
        <strain evidence="2">JCM 9377</strain>
    </source>
</reference>
<accession>A0ABP6QKA2</accession>
<name>A0ABP6QKA2_9ACTN</name>
<keyword evidence="2" id="KW-1185">Reference proteome</keyword>